<reference evidence="2" key="1">
    <citation type="submission" date="2019-12" db="EMBL/GenBank/DDBJ databases">
        <title>Complete and draft genome sequences of new strains and members of some known species of the genus Rathayibacter isolated from plants.</title>
        <authorList>
            <person name="Tarlachkov S.V."/>
            <person name="Starodumova I.P."/>
            <person name="Dorofeeva L.V."/>
            <person name="Prisyazhnaya N.V."/>
            <person name="Leyn S."/>
            <person name="Zlamal J."/>
            <person name="Elan M."/>
            <person name="Osterman A.L."/>
            <person name="Nadler S."/>
            <person name="Subbotin S.A."/>
            <person name="Evtushenko L.I."/>
        </authorList>
    </citation>
    <scope>NUCLEOTIDE SEQUENCE [LARGE SCALE GENOMIC DNA]</scope>
    <source>
        <strain evidence="2">VKM Ac-2802</strain>
    </source>
</reference>
<gene>
    <name evidence="1" type="ORF">GSU69_08370</name>
</gene>
<accession>A0ABX6GYT4</accession>
<dbReference type="RefSeq" id="WP_159422630.1">
    <property type="nucleotide sequence ID" value="NZ_CP047180.1"/>
</dbReference>
<evidence type="ECO:0008006" key="3">
    <source>
        <dbReference type="Google" id="ProtNLM"/>
    </source>
</evidence>
<organism evidence="1 2">
    <name type="scientific">Rathayibacter festucae</name>
    <dbReference type="NCBI Taxonomy" id="110937"/>
    <lineage>
        <taxon>Bacteria</taxon>
        <taxon>Bacillati</taxon>
        <taxon>Actinomycetota</taxon>
        <taxon>Actinomycetes</taxon>
        <taxon>Micrococcales</taxon>
        <taxon>Microbacteriaceae</taxon>
        <taxon>Rathayibacter</taxon>
    </lineage>
</organism>
<dbReference type="EMBL" id="CP047180">
    <property type="protein sequence ID" value="QHC62692.1"/>
    <property type="molecule type" value="Genomic_DNA"/>
</dbReference>
<keyword evidence="2" id="KW-1185">Reference proteome</keyword>
<evidence type="ECO:0000313" key="1">
    <source>
        <dbReference type="EMBL" id="QHC62692.1"/>
    </source>
</evidence>
<name>A0ABX6GYT4_9MICO</name>
<evidence type="ECO:0000313" key="2">
    <source>
        <dbReference type="Proteomes" id="UP000464597"/>
    </source>
</evidence>
<dbReference type="Proteomes" id="UP000464597">
    <property type="component" value="Chromosome"/>
</dbReference>
<protein>
    <recommendedName>
        <fullName evidence="3">Potassium-transporting ATPase</fullName>
    </recommendedName>
</protein>
<sequence length="46" mass="4733">MLDLVSVIGVLAVFTLLGVLAKGVEKLSPRAGVADPRDARKGGDRA</sequence>
<proteinExistence type="predicted"/>